<evidence type="ECO:0000313" key="11">
    <source>
        <dbReference type="Proteomes" id="UP000812013"/>
    </source>
</evidence>
<keyword evidence="6 7" id="KW-0472">Membrane</keyword>
<sequence length="311" mass="32749">MTELTKSTADSGTAEPAAGAATATANAEPAVARITQWGEIRHRFVANKLAVVGLVLVAVLFLTAIFAPLLAPQDPYHQDLTNTLADPSSAHWLGTDALGRDQFSRIIFGTRIAVEVGLASIFLACTIGIVIGALSGYFGKATDSVLMRIADVFFAFPLIIGAIVIIMAMGRGVMPVIISLAVFSWPTVARLLRSSILSVREADYVHAARALGAGTSRIIIRHIIPNSIAAVMAYAAFSVGGAIVAEASLSFLGVGVSPEVPEWGNMLAGAKDFLGVKDYLWVYPSIAIVLTVLGFVFVGDGLRDALDPKLR</sequence>
<protein>
    <submittedName>
        <fullName evidence="10">ABC transporter permease subunit</fullName>
    </submittedName>
</protein>
<feature type="transmembrane region" description="Helical" evidence="7">
    <location>
        <begin position="118"/>
        <end position="138"/>
    </location>
</feature>
<evidence type="ECO:0000256" key="7">
    <source>
        <dbReference type="RuleBase" id="RU363032"/>
    </source>
</evidence>
<evidence type="ECO:0000256" key="6">
    <source>
        <dbReference type="ARBA" id="ARBA00023136"/>
    </source>
</evidence>
<keyword evidence="5 7" id="KW-1133">Transmembrane helix</keyword>
<dbReference type="PANTHER" id="PTHR43386:SF1">
    <property type="entry name" value="D,D-DIPEPTIDE TRANSPORT SYSTEM PERMEASE PROTEIN DDPC-RELATED"/>
    <property type="match status" value="1"/>
</dbReference>
<dbReference type="InterPro" id="IPR025966">
    <property type="entry name" value="OppC_N"/>
</dbReference>
<dbReference type="EMBL" id="WTFF01000122">
    <property type="protein sequence ID" value="MBW5483781.1"/>
    <property type="molecule type" value="Genomic_DNA"/>
</dbReference>
<accession>A0ABS6Z896</accession>
<dbReference type="Pfam" id="PF12911">
    <property type="entry name" value="OppC_N"/>
    <property type="match status" value="1"/>
</dbReference>
<evidence type="ECO:0000256" key="5">
    <source>
        <dbReference type="ARBA" id="ARBA00022989"/>
    </source>
</evidence>
<feature type="compositionally biased region" description="Polar residues" evidence="8">
    <location>
        <begin position="1"/>
        <end position="11"/>
    </location>
</feature>
<proteinExistence type="inferred from homology"/>
<feature type="region of interest" description="Disordered" evidence="8">
    <location>
        <begin position="1"/>
        <end position="22"/>
    </location>
</feature>
<dbReference type="RefSeq" id="WP_219668264.1">
    <property type="nucleotide sequence ID" value="NZ_WTFF01000122.1"/>
</dbReference>
<dbReference type="CDD" id="cd06261">
    <property type="entry name" value="TM_PBP2"/>
    <property type="match status" value="1"/>
</dbReference>
<evidence type="ECO:0000256" key="2">
    <source>
        <dbReference type="ARBA" id="ARBA00022448"/>
    </source>
</evidence>
<keyword evidence="11" id="KW-1185">Reference proteome</keyword>
<keyword evidence="2 7" id="KW-0813">Transport</keyword>
<dbReference type="InterPro" id="IPR035906">
    <property type="entry name" value="MetI-like_sf"/>
</dbReference>
<evidence type="ECO:0000313" key="10">
    <source>
        <dbReference type="EMBL" id="MBW5483781.1"/>
    </source>
</evidence>
<evidence type="ECO:0000259" key="9">
    <source>
        <dbReference type="PROSITE" id="PS50928"/>
    </source>
</evidence>
<name>A0ABS6Z896_9ACTN</name>
<dbReference type="PROSITE" id="PS50928">
    <property type="entry name" value="ABC_TM1"/>
    <property type="match status" value="1"/>
</dbReference>
<feature type="transmembrane region" description="Helical" evidence="7">
    <location>
        <begin position="49"/>
        <end position="71"/>
    </location>
</feature>
<comment type="similarity">
    <text evidence="7">Belongs to the binding-protein-dependent transport system permease family.</text>
</comment>
<comment type="subcellular location">
    <subcellularLocation>
        <location evidence="1 7">Cell membrane</location>
        <topology evidence="1 7">Multi-pass membrane protein</topology>
    </subcellularLocation>
</comment>
<feature type="transmembrane region" description="Helical" evidence="7">
    <location>
        <begin position="281"/>
        <end position="302"/>
    </location>
</feature>
<dbReference type="PANTHER" id="PTHR43386">
    <property type="entry name" value="OLIGOPEPTIDE TRANSPORT SYSTEM PERMEASE PROTEIN APPC"/>
    <property type="match status" value="1"/>
</dbReference>
<reference evidence="10 11" key="1">
    <citation type="submission" date="2019-12" db="EMBL/GenBank/DDBJ databases">
        <title>Genome sequence of Streptomyces bambusae.</title>
        <authorList>
            <person name="Bansal K."/>
            <person name="Choksket S."/>
            <person name="Korpole S."/>
            <person name="Patil P.B."/>
        </authorList>
    </citation>
    <scope>NUCLEOTIDE SEQUENCE [LARGE SCALE GENOMIC DNA]</scope>
    <source>
        <strain evidence="10 11">SK60</strain>
    </source>
</reference>
<feature type="transmembrane region" description="Helical" evidence="7">
    <location>
        <begin position="231"/>
        <end position="256"/>
    </location>
</feature>
<gene>
    <name evidence="10" type="ORF">GPJ59_18285</name>
</gene>
<feature type="compositionally biased region" description="Low complexity" evidence="8">
    <location>
        <begin position="12"/>
        <end position="22"/>
    </location>
</feature>
<evidence type="ECO:0000256" key="1">
    <source>
        <dbReference type="ARBA" id="ARBA00004651"/>
    </source>
</evidence>
<evidence type="ECO:0000256" key="4">
    <source>
        <dbReference type="ARBA" id="ARBA00022692"/>
    </source>
</evidence>
<organism evidence="10 11">
    <name type="scientific">Streptomyces bambusae</name>
    <dbReference type="NCBI Taxonomy" id="1550616"/>
    <lineage>
        <taxon>Bacteria</taxon>
        <taxon>Bacillati</taxon>
        <taxon>Actinomycetota</taxon>
        <taxon>Actinomycetes</taxon>
        <taxon>Kitasatosporales</taxon>
        <taxon>Streptomycetaceae</taxon>
        <taxon>Streptomyces</taxon>
    </lineage>
</organism>
<dbReference type="Gene3D" id="1.10.3720.10">
    <property type="entry name" value="MetI-like"/>
    <property type="match status" value="1"/>
</dbReference>
<comment type="caution">
    <text evidence="10">The sequence shown here is derived from an EMBL/GenBank/DDBJ whole genome shotgun (WGS) entry which is preliminary data.</text>
</comment>
<keyword evidence="4 7" id="KW-0812">Transmembrane</keyword>
<evidence type="ECO:0000256" key="3">
    <source>
        <dbReference type="ARBA" id="ARBA00022475"/>
    </source>
</evidence>
<dbReference type="Proteomes" id="UP000812013">
    <property type="component" value="Unassembled WGS sequence"/>
</dbReference>
<keyword evidence="3" id="KW-1003">Cell membrane</keyword>
<dbReference type="SUPFAM" id="SSF161098">
    <property type="entry name" value="MetI-like"/>
    <property type="match status" value="1"/>
</dbReference>
<feature type="domain" description="ABC transmembrane type-1" evidence="9">
    <location>
        <begin position="110"/>
        <end position="299"/>
    </location>
</feature>
<dbReference type="InterPro" id="IPR050366">
    <property type="entry name" value="BP-dependent_transpt_permease"/>
</dbReference>
<dbReference type="Pfam" id="PF00528">
    <property type="entry name" value="BPD_transp_1"/>
    <property type="match status" value="1"/>
</dbReference>
<dbReference type="InterPro" id="IPR000515">
    <property type="entry name" value="MetI-like"/>
</dbReference>
<feature type="transmembrane region" description="Helical" evidence="7">
    <location>
        <begin position="145"/>
        <end position="167"/>
    </location>
</feature>
<evidence type="ECO:0000256" key="8">
    <source>
        <dbReference type="SAM" id="MobiDB-lite"/>
    </source>
</evidence>
<feature type="transmembrane region" description="Helical" evidence="7">
    <location>
        <begin position="173"/>
        <end position="192"/>
    </location>
</feature>